<comment type="caution">
    <text evidence="13">The sequence shown here is derived from an EMBL/GenBank/DDBJ whole genome shotgun (WGS) entry which is preliminary data.</text>
</comment>
<dbReference type="HAMAP" id="MF_00244">
    <property type="entry name" value="NaMN_adenylyltr"/>
    <property type="match status" value="1"/>
</dbReference>
<feature type="region of interest" description="Disordered" evidence="11">
    <location>
        <begin position="205"/>
        <end position="232"/>
    </location>
</feature>
<dbReference type="RefSeq" id="WP_097792724.1">
    <property type="nucleotide sequence ID" value="NZ_NOUV01000014.1"/>
</dbReference>
<keyword evidence="7 10" id="KW-0067">ATP-binding</keyword>
<comment type="similarity">
    <text evidence="10">Belongs to the NadD family.</text>
</comment>
<keyword evidence="8 10" id="KW-0520">NAD</keyword>
<protein>
    <recommendedName>
        <fullName evidence="10">Probable nicotinate-nucleotide adenylyltransferase</fullName>
        <ecNumber evidence="10">2.7.7.18</ecNumber>
    </recommendedName>
    <alternativeName>
        <fullName evidence="10">Deamido-NAD(+) diphosphorylase</fullName>
    </alternativeName>
    <alternativeName>
        <fullName evidence="10">Deamido-NAD(+) pyrophosphorylase</fullName>
    </alternativeName>
    <alternativeName>
        <fullName evidence="10">Nicotinate mononucleotide adenylyltransferase</fullName>
        <shortName evidence="10">NaMN adenylyltransferase</shortName>
    </alternativeName>
</protein>
<dbReference type="Gene3D" id="3.40.50.620">
    <property type="entry name" value="HUPs"/>
    <property type="match status" value="1"/>
</dbReference>
<dbReference type="Pfam" id="PF01467">
    <property type="entry name" value="CTP_transf_like"/>
    <property type="match status" value="1"/>
</dbReference>
<comment type="catalytic activity">
    <reaction evidence="9 10">
        <text>nicotinate beta-D-ribonucleotide + ATP + H(+) = deamido-NAD(+) + diphosphate</text>
        <dbReference type="Rhea" id="RHEA:22860"/>
        <dbReference type="ChEBI" id="CHEBI:15378"/>
        <dbReference type="ChEBI" id="CHEBI:30616"/>
        <dbReference type="ChEBI" id="CHEBI:33019"/>
        <dbReference type="ChEBI" id="CHEBI:57502"/>
        <dbReference type="ChEBI" id="CHEBI:58437"/>
        <dbReference type="EC" id="2.7.7.18"/>
    </reaction>
</comment>
<dbReference type="UniPathway" id="UPA00253">
    <property type="reaction ID" value="UER00332"/>
</dbReference>
<dbReference type="SUPFAM" id="SSF52374">
    <property type="entry name" value="Nucleotidylyl transferase"/>
    <property type="match status" value="1"/>
</dbReference>
<feature type="compositionally biased region" description="Basic and acidic residues" evidence="11">
    <location>
        <begin position="205"/>
        <end position="220"/>
    </location>
</feature>
<keyword evidence="5 10" id="KW-0548">Nucleotidyltransferase</keyword>
<dbReference type="GO" id="GO:0005524">
    <property type="term" value="F:ATP binding"/>
    <property type="evidence" value="ECO:0007669"/>
    <property type="project" value="UniProtKB-KW"/>
</dbReference>
<dbReference type="AlphaFoldDB" id="A0A2A7B657"/>
<dbReference type="NCBIfam" id="TIGR00482">
    <property type="entry name" value="nicotinate (nicotinamide) nucleotide adenylyltransferase"/>
    <property type="match status" value="1"/>
</dbReference>
<organism evidence="13 14">
    <name type="scientific">Faecalibacterium prausnitzii</name>
    <dbReference type="NCBI Taxonomy" id="853"/>
    <lineage>
        <taxon>Bacteria</taxon>
        <taxon>Bacillati</taxon>
        <taxon>Bacillota</taxon>
        <taxon>Clostridia</taxon>
        <taxon>Eubacteriales</taxon>
        <taxon>Oscillospiraceae</taxon>
        <taxon>Faecalibacterium</taxon>
    </lineage>
</organism>
<dbReference type="GO" id="GO:0009435">
    <property type="term" value="P:NAD+ biosynthetic process"/>
    <property type="evidence" value="ECO:0007669"/>
    <property type="project" value="UniProtKB-UniRule"/>
</dbReference>
<evidence type="ECO:0000256" key="6">
    <source>
        <dbReference type="ARBA" id="ARBA00022741"/>
    </source>
</evidence>
<name>A0A2A7B657_9FIRM</name>
<dbReference type="InterPro" id="IPR004821">
    <property type="entry name" value="Cyt_trans-like"/>
</dbReference>
<evidence type="ECO:0000313" key="13">
    <source>
        <dbReference type="EMBL" id="PDX86890.1"/>
    </source>
</evidence>
<evidence type="ECO:0000256" key="5">
    <source>
        <dbReference type="ARBA" id="ARBA00022695"/>
    </source>
</evidence>
<evidence type="ECO:0000256" key="11">
    <source>
        <dbReference type="SAM" id="MobiDB-lite"/>
    </source>
</evidence>
<feature type="domain" description="Cytidyltransferase-like" evidence="12">
    <location>
        <begin position="5"/>
        <end position="153"/>
    </location>
</feature>
<evidence type="ECO:0000256" key="1">
    <source>
        <dbReference type="ARBA" id="ARBA00002324"/>
    </source>
</evidence>
<evidence type="ECO:0000256" key="9">
    <source>
        <dbReference type="ARBA" id="ARBA00048721"/>
    </source>
</evidence>
<dbReference type="CDD" id="cd02165">
    <property type="entry name" value="NMNAT"/>
    <property type="match status" value="1"/>
</dbReference>
<dbReference type="EMBL" id="NOUV01000014">
    <property type="protein sequence ID" value="PDX86890.1"/>
    <property type="molecule type" value="Genomic_DNA"/>
</dbReference>
<reference evidence="13 14" key="1">
    <citation type="journal article" date="2017" name="Front. Microbiol.">
        <title>New Insights into the Diversity of the Genus Faecalibacterium.</title>
        <authorList>
            <person name="Benevides L."/>
            <person name="Burman S."/>
            <person name="Martin R."/>
            <person name="Robert V."/>
            <person name="Thomas M."/>
            <person name="Miquel S."/>
            <person name="Chain F."/>
            <person name="Sokol H."/>
            <person name="Bermudez-Humaran L.G."/>
            <person name="Morrison M."/>
            <person name="Langella P."/>
            <person name="Azevedo V.A."/>
            <person name="Chatel J.M."/>
            <person name="Soares S."/>
        </authorList>
    </citation>
    <scope>NUCLEOTIDE SEQUENCE [LARGE SCALE GENOMIC DNA]</scope>
    <source>
        <strain evidence="13 14">AHMP21</strain>
    </source>
</reference>
<dbReference type="EC" id="2.7.7.18" evidence="10"/>
<sequence length="232" mass="25276">MKVLLYGGSFDPPHNGHLNNLRAAAARVRPDRIVVMPAGSSPFKRGTNASGALRLEMCGCFSALAEEGGFPALTVSGWEVQQAAQGKRNYTVLTLEMLAAGFPGAEIYLAIGSDMLLSFDGWYRWQDILRLARLVVTSRNVGDDPLLHEKAKQLDATGARILFAPVEALPMASSALRARLAAGERCENELPPLVRRVIQREGLYRETKGDEDRNDSETGKRACAQPPERSAL</sequence>
<comment type="function">
    <text evidence="1 10">Catalyzes the reversible adenylation of nicotinate mononucleotide (NaMN) to nicotinic acid adenine dinucleotide (NaAD).</text>
</comment>
<accession>A0A2A7B657</accession>
<proteinExistence type="inferred from homology"/>
<comment type="pathway">
    <text evidence="2 10">Cofactor biosynthesis; NAD(+) biosynthesis; deamido-NAD(+) from nicotinate D-ribonucleotide: step 1/1.</text>
</comment>
<evidence type="ECO:0000256" key="8">
    <source>
        <dbReference type="ARBA" id="ARBA00023027"/>
    </source>
</evidence>
<evidence type="ECO:0000313" key="14">
    <source>
        <dbReference type="Proteomes" id="UP000220904"/>
    </source>
</evidence>
<evidence type="ECO:0000259" key="12">
    <source>
        <dbReference type="Pfam" id="PF01467"/>
    </source>
</evidence>
<evidence type="ECO:0000256" key="3">
    <source>
        <dbReference type="ARBA" id="ARBA00022642"/>
    </source>
</evidence>
<keyword evidence="4 10" id="KW-0808">Transferase</keyword>
<dbReference type="PANTHER" id="PTHR39321:SF3">
    <property type="entry name" value="PHOSPHOPANTETHEINE ADENYLYLTRANSFERASE"/>
    <property type="match status" value="1"/>
</dbReference>
<dbReference type="GO" id="GO:0004515">
    <property type="term" value="F:nicotinate-nucleotide adenylyltransferase activity"/>
    <property type="evidence" value="ECO:0007669"/>
    <property type="project" value="UniProtKB-UniRule"/>
</dbReference>
<evidence type="ECO:0000256" key="7">
    <source>
        <dbReference type="ARBA" id="ARBA00022840"/>
    </source>
</evidence>
<keyword evidence="3 10" id="KW-0662">Pyridine nucleotide biosynthesis</keyword>
<gene>
    <name evidence="10 13" type="primary">nadD</name>
    <name evidence="13" type="ORF">CHR60_09215</name>
</gene>
<keyword evidence="6 10" id="KW-0547">Nucleotide-binding</keyword>
<evidence type="ECO:0000256" key="10">
    <source>
        <dbReference type="HAMAP-Rule" id="MF_00244"/>
    </source>
</evidence>
<dbReference type="Proteomes" id="UP000220904">
    <property type="component" value="Unassembled WGS sequence"/>
</dbReference>
<evidence type="ECO:0000256" key="2">
    <source>
        <dbReference type="ARBA" id="ARBA00005019"/>
    </source>
</evidence>
<dbReference type="PANTHER" id="PTHR39321">
    <property type="entry name" value="NICOTINATE-NUCLEOTIDE ADENYLYLTRANSFERASE-RELATED"/>
    <property type="match status" value="1"/>
</dbReference>
<dbReference type="InterPro" id="IPR014729">
    <property type="entry name" value="Rossmann-like_a/b/a_fold"/>
</dbReference>
<dbReference type="InterPro" id="IPR005248">
    <property type="entry name" value="NadD/NMNAT"/>
</dbReference>
<evidence type="ECO:0000256" key="4">
    <source>
        <dbReference type="ARBA" id="ARBA00022679"/>
    </source>
</evidence>
<dbReference type="OrthoDB" id="5295945at2"/>